<protein>
    <submittedName>
        <fullName evidence="1">Uncharacterized protein</fullName>
    </submittedName>
</protein>
<accession>A0A7V4WVS7</accession>
<dbReference type="EMBL" id="DRQG01000085">
    <property type="protein sequence ID" value="HGY55847.1"/>
    <property type="molecule type" value="Genomic_DNA"/>
</dbReference>
<evidence type="ECO:0000313" key="1">
    <source>
        <dbReference type="EMBL" id="HGY55847.1"/>
    </source>
</evidence>
<sequence>MKGKVMNNGFLKTVLFFIMFFLGAIAYQSFNKPAMADSPLANDPILMSSTVSNDRINLVFLDKRTGNIWVYKIDRSSSRVKYFGRLIKLGEEIDFSKNK</sequence>
<proteinExistence type="predicted"/>
<dbReference type="AlphaFoldDB" id="A0A7V4WVS7"/>
<reference evidence="1" key="1">
    <citation type="journal article" date="2020" name="mSystems">
        <title>Genome- and Community-Level Interaction Insights into Carbon Utilization and Element Cycling Functions of Hydrothermarchaeota in Hydrothermal Sediment.</title>
        <authorList>
            <person name="Zhou Z."/>
            <person name="Liu Y."/>
            <person name="Xu W."/>
            <person name="Pan J."/>
            <person name="Luo Z.H."/>
            <person name="Li M."/>
        </authorList>
    </citation>
    <scope>NUCLEOTIDE SEQUENCE [LARGE SCALE GENOMIC DNA]</scope>
    <source>
        <strain evidence="1">HyVt-577</strain>
    </source>
</reference>
<comment type="caution">
    <text evidence="1">The sequence shown here is derived from an EMBL/GenBank/DDBJ whole genome shotgun (WGS) entry which is preliminary data.</text>
</comment>
<name>A0A7V4WVS7_CALAY</name>
<organism evidence="1">
    <name type="scientific">Caldithrix abyssi</name>
    <dbReference type="NCBI Taxonomy" id="187145"/>
    <lineage>
        <taxon>Bacteria</taxon>
        <taxon>Pseudomonadati</taxon>
        <taxon>Calditrichota</taxon>
        <taxon>Calditrichia</taxon>
        <taxon>Calditrichales</taxon>
        <taxon>Calditrichaceae</taxon>
        <taxon>Caldithrix</taxon>
    </lineage>
</organism>
<gene>
    <name evidence="1" type="ORF">ENK44_09105</name>
</gene>
<dbReference type="Proteomes" id="UP000885779">
    <property type="component" value="Unassembled WGS sequence"/>
</dbReference>